<keyword evidence="11" id="KW-0805">Transcription regulation</keyword>
<evidence type="ECO:0000313" key="20">
    <source>
        <dbReference type="EMBL" id="KOS13698.1"/>
    </source>
</evidence>
<evidence type="ECO:0000259" key="18">
    <source>
        <dbReference type="PROSITE" id="PS50016"/>
    </source>
</evidence>
<gene>
    <name evidence="20" type="ORF">Malapachy_1918</name>
</gene>
<evidence type="ECO:0000256" key="16">
    <source>
        <dbReference type="PROSITE-ProRule" id="PRU00146"/>
    </source>
</evidence>
<evidence type="ECO:0000256" key="17">
    <source>
        <dbReference type="SAM" id="MobiDB-lite"/>
    </source>
</evidence>
<evidence type="ECO:0000256" key="10">
    <source>
        <dbReference type="ARBA" id="ARBA00023004"/>
    </source>
</evidence>
<evidence type="ECO:0000259" key="19">
    <source>
        <dbReference type="PROSITE" id="PS51184"/>
    </source>
</evidence>
<dbReference type="InterPro" id="IPR003347">
    <property type="entry name" value="JmjC_dom"/>
</dbReference>
<dbReference type="SUPFAM" id="SSF57903">
    <property type="entry name" value="FYVE/PHD zinc finger"/>
    <property type="match status" value="1"/>
</dbReference>
<feature type="domain" description="PHD-type" evidence="18">
    <location>
        <begin position="27"/>
        <end position="77"/>
    </location>
</feature>
<evidence type="ECO:0000256" key="8">
    <source>
        <dbReference type="ARBA" id="ARBA00022833"/>
    </source>
</evidence>
<evidence type="ECO:0000256" key="1">
    <source>
        <dbReference type="ARBA" id="ARBA00001954"/>
    </source>
</evidence>
<dbReference type="RefSeq" id="XP_017991330.1">
    <property type="nucleotide sequence ID" value="XM_018136414.1"/>
</dbReference>
<dbReference type="AlphaFoldDB" id="A0A0M8ML19"/>
<dbReference type="InterPro" id="IPR019787">
    <property type="entry name" value="Znf_PHD-finger"/>
</dbReference>
<dbReference type="GeneID" id="28728289"/>
<comment type="cofactor">
    <cofactor evidence="1">
        <name>Fe(2+)</name>
        <dbReference type="ChEBI" id="CHEBI:29033"/>
    </cofactor>
</comment>
<comment type="similarity">
    <text evidence="3">Belongs to the JHDM1 histone demethylase family.</text>
</comment>
<keyword evidence="6" id="KW-0479">Metal-binding</keyword>
<keyword evidence="12" id="KW-0804">Transcription</keyword>
<feature type="compositionally biased region" description="Acidic residues" evidence="17">
    <location>
        <begin position="19"/>
        <end position="28"/>
    </location>
</feature>
<dbReference type="SUPFAM" id="SSF51197">
    <property type="entry name" value="Clavaminate synthase-like"/>
    <property type="match status" value="1"/>
</dbReference>
<dbReference type="GO" id="GO:0005634">
    <property type="term" value="C:nucleus"/>
    <property type="evidence" value="ECO:0007669"/>
    <property type="project" value="UniProtKB-SubCell"/>
</dbReference>
<dbReference type="SMART" id="SM00558">
    <property type="entry name" value="JmjC"/>
    <property type="match status" value="1"/>
</dbReference>
<evidence type="ECO:0000256" key="11">
    <source>
        <dbReference type="ARBA" id="ARBA00023015"/>
    </source>
</evidence>
<reference evidence="20 21" key="1">
    <citation type="submission" date="2015-07" db="EMBL/GenBank/DDBJ databases">
        <title>Draft Genome Sequence of Malassezia furfur CBS1878 and Malassezia pachydermatis CBS1879.</title>
        <authorList>
            <person name="Triana S."/>
            <person name="Ohm R."/>
            <person name="Gonzalez A."/>
            <person name="DeCock H."/>
            <person name="Restrepo S."/>
            <person name="Celis A."/>
        </authorList>
    </citation>
    <scope>NUCLEOTIDE SEQUENCE [LARGE SCALE GENOMIC DNA]</scope>
    <source>
        <strain evidence="20 21">CBS 1879</strain>
    </source>
</reference>
<dbReference type="GO" id="GO:0140680">
    <property type="term" value="F:histone H3K36me/H3K36me2 demethylase activity"/>
    <property type="evidence" value="ECO:0007669"/>
    <property type="project" value="UniProtKB-EC"/>
</dbReference>
<dbReference type="InterPro" id="IPR050690">
    <property type="entry name" value="JHDM1_Histone_Demethylase"/>
</dbReference>
<dbReference type="CDD" id="cd15517">
    <property type="entry name" value="PHD_TCF19_like"/>
    <property type="match status" value="1"/>
</dbReference>
<dbReference type="VEuPathDB" id="FungiDB:Malapachy_1918"/>
<dbReference type="InterPro" id="IPR011011">
    <property type="entry name" value="Znf_FYVE_PHD"/>
</dbReference>
<evidence type="ECO:0000256" key="14">
    <source>
        <dbReference type="ARBA" id="ARBA00031083"/>
    </source>
</evidence>
<keyword evidence="21" id="KW-1185">Reference proteome</keyword>
<dbReference type="Proteomes" id="UP000037751">
    <property type="component" value="Unassembled WGS sequence"/>
</dbReference>
<evidence type="ECO:0000256" key="13">
    <source>
        <dbReference type="ARBA" id="ARBA00023242"/>
    </source>
</evidence>
<dbReference type="SMART" id="SM00249">
    <property type="entry name" value="PHD"/>
    <property type="match status" value="1"/>
</dbReference>
<comment type="catalytic activity">
    <reaction evidence="15">
        <text>N(6),N(6)-dimethyl-L-lysyl(36)-[histone H3] + 2 2-oxoglutarate + 2 O2 = L-lysyl(36)-[histone H3] + 2 formaldehyde + 2 succinate + 2 CO2</text>
        <dbReference type="Rhea" id="RHEA:42032"/>
        <dbReference type="Rhea" id="RHEA-COMP:9785"/>
        <dbReference type="Rhea" id="RHEA-COMP:9787"/>
        <dbReference type="ChEBI" id="CHEBI:15379"/>
        <dbReference type="ChEBI" id="CHEBI:16526"/>
        <dbReference type="ChEBI" id="CHEBI:16810"/>
        <dbReference type="ChEBI" id="CHEBI:16842"/>
        <dbReference type="ChEBI" id="CHEBI:29969"/>
        <dbReference type="ChEBI" id="CHEBI:30031"/>
        <dbReference type="ChEBI" id="CHEBI:61976"/>
        <dbReference type="EC" id="1.14.11.27"/>
    </reaction>
</comment>
<dbReference type="PANTHER" id="PTHR23123">
    <property type="entry name" value="PHD/F-BOX CONTAINING PROTEIN"/>
    <property type="match status" value="1"/>
</dbReference>
<keyword evidence="8" id="KW-0862">Zinc</keyword>
<feature type="domain" description="JmjC" evidence="19">
    <location>
        <begin position="230"/>
        <end position="392"/>
    </location>
</feature>
<sequence length="432" mass="49208">MWPGKAEDHVQALRPTKGEEDEGEDEEERCPACTTTQGDKRVWVACSHCGTWFHVVCVHVDRVDLYETWYCAPCLSDPALHLEIKMRAPPRRSGRMRPTTDYAAIEEGKPIDPLGRWARLLAMYDTMLDTVRRVDGATWTSDWLAWSPDALEAPVLVPADAGAIPGMRVPPRCTTIRDVAEKVGVTTNVEVIDVQTQMSSNAWTLDEWATYMETPAAERERLLNVISLEVTGTPFETYVQAPQMVRESDWVERDWPCTRRPLATDASKWPKVQRYVLMGVQGAFTDFHIDFAASYVYYHVVWGEKVFLFAPPTPANLAAYKAWSSSARQASEWLGYALHDMMRVTIRAGETMFIPAGWIHCVHTPQDTLVVGGNFLADYHVAMHWRLEEMEKATHVPRKFRFPHLVRLAWPLTWCWRPASVKALRSCASVWT</sequence>
<dbReference type="GO" id="GO:0008270">
    <property type="term" value="F:zinc ion binding"/>
    <property type="evidence" value="ECO:0007669"/>
    <property type="project" value="UniProtKB-KW"/>
</dbReference>
<name>A0A0M8ML19_9BASI</name>
<dbReference type="InterPro" id="IPR013083">
    <property type="entry name" value="Znf_RING/FYVE/PHD"/>
</dbReference>
<dbReference type="InterPro" id="IPR019786">
    <property type="entry name" value="Zinc_finger_PHD-type_CS"/>
</dbReference>
<keyword evidence="13" id="KW-0539">Nucleus</keyword>
<feature type="region of interest" description="Disordered" evidence="17">
    <location>
        <begin position="1"/>
        <end position="31"/>
    </location>
</feature>
<dbReference type="EC" id="1.14.11.27" evidence="4"/>
<evidence type="ECO:0000256" key="9">
    <source>
        <dbReference type="ARBA" id="ARBA00023002"/>
    </source>
</evidence>
<dbReference type="Gene3D" id="2.60.120.650">
    <property type="entry name" value="Cupin"/>
    <property type="match status" value="1"/>
</dbReference>
<evidence type="ECO:0000256" key="15">
    <source>
        <dbReference type="ARBA" id="ARBA00047915"/>
    </source>
</evidence>
<evidence type="ECO:0000256" key="12">
    <source>
        <dbReference type="ARBA" id="ARBA00023163"/>
    </source>
</evidence>
<dbReference type="PROSITE" id="PS01359">
    <property type="entry name" value="ZF_PHD_1"/>
    <property type="match status" value="1"/>
</dbReference>
<dbReference type="PROSITE" id="PS51184">
    <property type="entry name" value="JMJC"/>
    <property type="match status" value="1"/>
</dbReference>
<dbReference type="OrthoDB" id="5876800at2759"/>
<accession>A0A0M8ML19</accession>
<comment type="subcellular location">
    <subcellularLocation>
        <location evidence="2">Nucleus</location>
    </subcellularLocation>
</comment>
<dbReference type="EMBL" id="LGAV01000005">
    <property type="protein sequence ID" value="KOS13698.1"/>
    <property type="molecule type" value="Genomic_DNA"/>
</dbReference>
<keyword evidence="9" id="KW-0560">Oxidoreductase</keyword>
<keyword evidence="7 16" id="KW-0863">Zinc-finger</keyword>
<organism evidence="20 21">
    <name type="scientific">Malassezia pachydermatis</name>
    <dbReference type="NCBI Taxonomy" id="77020"/>
    <lineage>
        <taxon>Eukaryota</taxon>
        <taxon>Fungi</taxon>
        <taxon>Dikarya</taxon>
        <taxon>Basidiomycota</taxon>
        <taxon>Ustilaginomycotina</taxon>
        <taxon>Malasseziomycetes</taxon>
        <taxon>Malasseziales</taxon>
        <taxon>Malasseziaceae</taxon>
        <taxon>Malassezia</taxon>
    </lineage>
</organism>
<evidence type="ECO:0000256" key="6">
    <source>
        <dbReference type="ARBA" id="ARBA00022723"/>
    </source>
</evidence>
<dbReference type="Pfam" id="PF13621">
    <property type="entry name" value="Cupin_8"/>
    <property type="match status" value="1"/>
</dbReference>
<evidence type="ECO:0000256" key="5">
    <source>
        <dbReference type="ARBA" id="ARBA00015153"/>
    </source>
</evidence>
<evidence type="ECO:0000256" key="7">
    <source>
        <dbReference type="ARBA" id="ARBA00022771"/>
    </source>
</evidence>
<dbReference type="Gene3D" id="3.30.40.10">
    <property type="entry name" value="Zinc/RING finger domain, C3HC4 (zinc finger)"/>
    <property type="match status" value="1"/>
</dbReference>
<dbReference type="PROSITE" id="PS50016">
    <property type="entry name" value="ZF_PHD_2"/>
    <property type="match status" value="1"/>
</dbReference>
<dbReference type="InterPro" id="IPR041667">
    <property type="entry name" value="Cupin_8"/>
</dbReference>
<dbReference type="STRING" id="77020.A0A0M8ML19"/>
<feature type="compositionally biased region" description="Basic and acidic residues" evidence="17">
    <location>
        <begin position="1"/>
        <end position="11"/>
    </location>
</feature>
<proteinExistence type="inferred from homology"/>
<comment type="caution">
    <text evidence="20">The sequence shown here is derived from an EMBL/GenBank/DDBJ whole genome shotgun (WGS) entry which is preliminary data.</text>
</comment>
<keyword evidence="10" id="KW-0408">Iron</keyword>
<evidence type="ECO:0000256" key="4">
    <source>
        <dbReference type="ARBA" id="ARBA00013246"/>
    </source>
</evidence>
<evidence type="ECO:0000313" key="21">
    <source>
        <dbReference type="Proteomes" id="UP000037751"/>
    </source>
</evidence>
<evidence type="ECO:0000256" key="3">
    <source>
        <dbReference type="ARBA" id="ARBA00008037"/>
    </source>
</evidence>
<dbReference type="InterPro" id="IPR001965">
    <property type="entry name" value="Znf_PHD"/>
</dbReference>
<evidence type="ECO:0000256" key="2">
    <source>
        <dbReference type="ARBA" id="ARBA00004123"/>
    </source>
</evidence>
<protein>
    <recommendedName>
        <fullName evidence="5">JmjC domain-containing histone demethylation protein 1</fullName>
        <ecNumber evidence="4">1.14.11.27</ecNumber>
    </recommendedName>
    <alternativeName>
        <fullName evidence="14">[Histone-H3]-lysine-36 demethylase 1</fullName>
    </alternativeName>
</protein>